<sequence>MFFSAKDGKVTKVLNAALTNRPACHDLAEAIAFSSRFNQQQKKDNSMLELLRQLFGTPQATEDEMKQN</sequence>
<reference evidence="1 2" key="1">
    <citation type="submission" date="2018-12" db="EMBL/GenBank/DDBJ databases">
        <authorList>
            <consortium name="Pathogen Informatics"/>
        </authorList>
    </citation>
    <scope>NUCLEOTIDE SEQUENCE [LARGE SCALE GENOMIC DNA]</scope>
    <source>
        <strain evidence="1 2">NCTC8284</strain>
    </source>
</reference>
<evidence type="ECO:0000313" key="2">
    <source>
        <dbReference type="Proteomes" id="UP000278733"/>
    </source>
</evidence>
<dbReference type="Proteomes" id="UP000278733">
    <property type="component" value="Chromosome"/>
</dbReference>
<accession>A0A448MK63</accession>
<gene>
    <name evidence="1" type="ORF">NCTC8284_00598</name>
</gene>
<dbReference type="KEGG" id="rpne:NCTC8284_00598"/>
<protein>
    <submittedName>
        <fullName evidence="1">Mu-like prophage I protein</fullName>
    </submittedName>
</protein>
<dbReference type="InterPro" id="IPR012106">
    <property type="entry name" value="Phage_Mu_Gp1"/>
</dbReference>
<name>A0A448MK63_9PAST</name>
<organism evidence="1 2">
    <name type="scientific">Rodentibacter pneumotropicus</name>
    <dbReference type="NCBI Taxonomy" id="758"/>
    <lineage>
        <taxon>Bacteria</taxon>
        <taxon>Pseudomonadati</taxon>
        <taxon>Pseudomonadota</taxon>
        <taxon>Gammaproteobacteria</taxon>
        <taxon>Pasteurellales</taxon>
        <taxon>Pasteurellaceae</taxon>
        <taxon>Rodentibacter</taxon>
    </lineage>
</organism>
<evidence type="ECO:0000313" key="1">
    <source>
        <dbReference type="EMBL" id="VEH65453.1"/>
    </source>
</evidence>
<dbReference type="Pfam" id="PF10123">
    <property type="entry name" value="Mu-like_Pro"/>
    <property type="match status" value="1"/>
</dbReference>
<dbReference type="EMBL" id="LR134405">
    <property type="protein sequence ID" value="VEH65453.1"/>
    <property type="molecule type" value="Genomic_DNA"/>
</dbReference>
<proteinExistence type="predicted"/>
<dbReference type="AlphaFoldDB" id="A0A448MK63"/>